<dbReference type="InterPro" id="IPR036849">
    <property type="entry name" value="Enolase-like_C_sf"/>
</dbReference>
<reference evidence="4 5" key="1">
    <citation type="submission" date="2015-01" db="EMBL/GenBank/DDBJ databases">
        <title>Rufibacter sp./DG31D/ whole genome sequencing.</title>
        <authorList>
            <person name="Kim M.K."/>
            <person name="Srinivasan S."/>
            <person name="Lee J.-J."/>
        </authorList>
    </citation>
    <scope>NUCLEOTIDE SEQUENCE [LARGE SCALE GENOMIC DNA]</scope>
    <source>
        <strain evidence="4 5">DG31D</strain>
    </source>
</reference>
<feature type="domain" description="Mandelate racemase/muconate lactonizing enzyme C-terminal" evidence="3">
    <location>
        <begin position="142"/>
        <end position="240"/>
    </location>
</feature>
<proteinExistence type="predicted"/>
<dbReference type="SUPFAM" id="SSF54826">
    <property type="entry name" value="Enolase N-terminal domain-like"/>
    <property type="match status" value="1"/>
</dbReference>
<dbReference type="PATRIC" id="fig|1379910.4.peg.1848"/>
<name>A0A0H4VP42_9BACT</name>
<dbReference type="Pfam" id="PF13378">
    <property type="entry name" value="MR_MLE_C"/>
    <property type="match status" value="1"/>
</dbReference>
<dbReference type="Gene3D" id="3.20.20.120">
    <property type="entry name" value="Enolase-like C-terminal domain"/>
    <property type="match status" value="1"/>
</dbReference>
<evidence type="ECO:0000313" key="5">
    <source>
        <dbReference type="Proteomes" id="UP000036458"/>
    </source>
</evidence>
<protein>
    <recommendedName>
        <fullName evidence="2">o-succinylbenzoate synthase</fullName>
        <ecNumber evidence="2">4.2.1.113</ecNumber>
    </recommendedName>
</protein>
<dbReference type="GO" id="GO:0009063">
    <property type="term" value="P:amino acid catabolic process"/>
    <property type="evidence" value="ECO:0007669"/>
    <property type="project" value="InterPro"/>
</dbReference>
<dbReference type="EMBL" id="CP010777">
    <property type="protein sequence ID" value="AKQ45682.1"/>
    <property type="molecule type" value="Genomic_DNA"/>
</dbReference>
<evidence type="ECO:0000259" key="3">
    <source>
        <dbReference type="SMART" id="SM00922"/>
    </source>
</evidence>
<dbReference type="RefSeq" id="WP_048920573.1">
    <property type="nucleotide sequence ID" value="NZ_CP010777.1"/>
</dbReference>
<dbReference type="InterPro" id="IPR029017">
    <property type="entry name" value="Enolase-like_N"/>
</dbReference>
<evidence type="ECO:0000313" key="4">
    <source>
        <dbReference type="EMBL" id="AKQ45682.1"/>
    </source>
</evidence>
<keyword evidence="1" id="KW-0479">Metal-binding</keyword>
<dbReference type="SFLD" id="SFLDF00009">
    <property type="entry name" value="o-succinylbenzoate_synthase"/>
    <property type="match status" value="1"/>
</dbReference>
<dbReference type="InterPro" id="IPR018110">
    <property type="entry name" value="Mandel_Rmase/mucon_lact_enz_CS"/>
</dbReference>
<dbReference type="SMART" id="SM00922">
    <property type="entry name" value="MR_MLE"/>
    <property type="match status" value="1"/>
</dbReference>
<dbReference type="PANTHER" id="PTHR48073">
    <property type="entry name" value="O-SUCCINYLBENZOATE SYNTHASE-RELATED"/>
    <property type="match status" value="1"/>
</dbReference>
<keyword evidence="4" id="KW-0413">Isomerase</keyword>
<dbReference type="GO" id="GO:0043748">
    <property type="term" value="F:O-succinylbenzoate synthase activity"/>
    <property type="evidence" value="ECO:0007669"/>
    <property type="project" value="UniProtKB-EC"/>
</dbReference>
<dbReference type="STRING" id="1379910.TH63_08490"/>
<dbReference type="SUPFAM" id="SSF51604">
    <property type="entry name" value="Enolase C-terminal domain-like"/>
    <property type="match status" value="1"/>
</dbReference>
<dbReference type="KEGG" id="ruf:TH63_08490"/>
<dbReference type="CDD" id="cd03320">
    <property type="entry name" value="OSBS"/>
    <property type="match status" value="1"/>
</dbReference>
<sequence>MPFVLTPFSRQLQFKFDARTSRGAIQTHQAHYLRLHHTDNPLVQGWGEAAPLPGLSLDFSPDFQTTVDSVCERFNALRQVTAEDEIGEQFWASLQPWPSLKFAWETAWIDLLRGGKRELYPSAFSRGDKGIKINGLIWMGDPAFMREQIQKKLAQGFNCLKMKIGGLDFDQELRILEEIRAVANPSELELRLDANGAFLPKDAQAKLDQLAKFTIHSIEQPIKQNQWEEMRTLCQNSPIPIALDEELIRVASKEEKWKMLDTLRPRYIILKPTLLGGFFESREWIQVAESLGIEWWLTSALESNIGLNAITQFSQEFNNPMPQGLGTGQLYHNNIESPLEIKGEELWYNQALGWKLPE</sequence>
<dbReference type="OrthoDB" id="9766759at2"/>
<dbReference type="EC" id="4.2.1.113" evidence="2"/>
<gene>
    <name evidence="4" type="ORF">TH63_08490</name>
</gene>
<dbReference type="Proteomes" id="UP000036458">
    <property type="component" value="Chromosome"/>
</dbReference>
<dbReference type="Gene3D" id="3.30.390.10">
    <property type="entry name" value="Enolase-like, N-terminal domain"/>
    <property type="match status" value="1"/>
</dbReference>
<dbReference type="SFLD" id="SFLDG00180">
    <property type="entry name" value="muconate_cycloisomerase"/>
    <property type="match status" value="1"/>
</dbReference>
<dbReference type="PANTHER" id="PTHR48073:SF2">
    <property type="entry name" value="O-SUCCINYLBENZOATE SYNTHASE"/>
    <property type="match status" value="1"/>
</dbReference>
<dbReference type="InterPro" id="IPR013342">
    <property type="entry name" value="Mandelate_racemase_C"/>
</dbReference>
<dbReference type="GO" id="GO:0046872">
    <property type="term" value="F:metal ion binding"/>
    <property type="evidence" value="ECO:0007669"/>
    <property type="project" value="UniProtKB-KW"/>
</dbReference>
<dbReference type="GO" id="GO:0016854">
    <property type="term" value="F:racemase and epimerase activity"/>
    <property type="evidence" value="ECO:0007669"/>
    <property type="project" value="UniProtKB-ARBA"/>
</dbReference>
<accession>A0A0H4VP42</accession>
<dbReference type="NCBIfam" id="TIGR01927">
    <property type="entry name" value="menC_gam_Gplu"/>
    <property type="match status" value="1"/>
</dbReference>
<dbReference type="PROSITE" id="PS00909">
    <property type="entry name" value="MR_MLE_2"/>
    <property type="match status" value="1"/>
</dbReference>
<keyword evidence="5" id="KW-1185">Reference proteome</keyword>
<dbReference type="InterPro" id="IPR029065">
    <property type="entry name" value="Enolase_C-like"/>
</dbReference>
<organism evidence="4 5">
    <name type="scientific">Rufibacter radiotolerans</name>
    <dbReference type="NCBI Taxonomy" id="1379910"/>
    <lineage>
        <taxon>Bacteria</taxon>
        <taxon>Pseudomonadati</taxon>
        <taxon>Bacteroidota</taxon>
        <taxon>Cytophagia</taxon>
        <taxon>Cytophagales</taxon>
        <taxon>Hymenobacteraceae</taxon>
        <taxon>Rufibacter</taxon>
    </lineage>
</organism>
<dbReference type="SFLD" id="SFLDS00001">
    <property type="entry name" value="Enolase"/>
    <property type="match status" value="1"/>
</dbReference>
<evidence type="ECO:0000256" key="1">
    <source>
        <dbReference type="ARBA" id="ARBA00022723"/>
    </source>
</evidence>
<dbReference type="GO" id="GO:0009234">
    <property type="term" value="P:menaquinone biosynthetic process"/>
    <property type="evidence" value="ECO:0007669"/>
    <property type="project" value="UniProtKB-UniRule"/>
</dbReference>
<evidence type="ECO:0000256" key="2">
    <source>
        <dbReference type="NCBIfam" id="TIGR01927"/>
    </source>
</evidence>
<dbReference type="AlphaFoldDB" id="A0A0H4VP42"/>